<accession>A0AAV1SJJ8</accession>
<proteinExistence type="predicted"/>
<dbReference type="Proteomes" id="UP001314170">
    <property type="component" value="Unassembled WGS sequence"/>
</dbReference>
<gene>
    <name evidence="1" type="ORF">DCAF_LOCUS24293</name>
</gene>
<keyword evidence="2" id="KW-1185">Reference proteome</keyword>
<sequence>MVGVNQMREDSKLKSKTIEKLPISASREGKWKRLWKKVKYQLVEYLCLPRYLRDNEFILGHYHSEWPLKRVTLSVESRFVQIVRMPPLLHKLREKLKSTLPSIDLLPSLSG</sequence>
<protein>
    <submittedName>
        <fullName evidence="1">Uncharacterized protein</fullName>
    </submittedName>
</protein>
<comment type="caution">
    <text evidence="1">The sequence shown here is derived from an EMBL/GenBank/DDBJ whole genome shotgun (WGS) entry which is preliminary data.</text>
</comment>
<reference evidence="1 2" key="1">
    <citation type="submission" date="2024-01" db="EMBL/GenBank/DDBJ databases">
        <authorList>
            <person name="Waweru B."/>
        </authorList>
    </citation>
    <scope>NUCLEOTIDE SEQUENCE [LARGE SCALE GENOMIC DNA]</scope>
</reference>
<name>A0AAV1SJJ8_9ROSI</name>
<dbReference type="EMBL" id="CAWUPB010001194">
    <property type="protein sequence ID" value="CAK7352576.1"/>
    <property type="molecule type" value="Genomic_DNA"/>
</dbReference>
<evidence type="ECO:0000313" key="2">
    <source>
        <dbReference type="Proteomes" id="UP001314170"/>
    </source>
</evidence>
<dbReference type="AlphaFoldDB" id="A0AAV1SJJ8"/>
<organism evidence="1 2">
    <name type="scientific">Dovyalis caffra</name>
    <dbReference type="NCBI Taxonomy" id="77055"/>
    <lineage>
        <taxon>Eukaryota</taxon>
        <taxon>Viridiplantae</taxon>
        <taxon>Streptophyta</taxon>
        <taxon>Embryophyta</taxon>
        <taxon>Tracheophyta</taxon>
        <taxon>Spermatophyta</taxon>
        <taxon>Magnoliopsida</taxon>
        <taxon>eudicotyledons</taxon>
        <taxon>Gunneridae</taxon>
        <taxon>Pentapetalae</taxon>
        <taxon>rosids</taxon>
        <taxon>fabids</taxon>
        <taxon>Malpighiales</taxon>
        <taxon>Salicaceae</taxon>
        <taxon>Flacourtieae</taxon>
        <taxon>Dovyalis</taxon>
    </lineage>
</organism>
<evidence type="ECO:0000313" key="1">
    <source>
        <dbReference type="EMBL" id="CAK7352576.1"/>
    </source>
</evidence>